<evidence type="ECO:0000313" key="2">
    <source>
        <dbReference type="EMBL" id="CAE8683831.1"/>
    </source>
</evidence>
<gene>
    <name evidence="1" type="ORF">PGLA1383_LOCUS57678</name>
    <name evidence="2" type="ORF">PGLA2088_LOCUS23647</name>
</gene>
<name>A0A813JPK8_POLGL</name>
<comment type="caution">
    <text evidence="2">The sequence shown here is derived from an EMBL/GenBank/DDBJ whole genome shotgun (WGS) entry which is preliminary data.</text>
</comment>
<dbReference type="Proteomes" id="UP000626109">
    <property type="component" value="Unassembled WGS sequence"/>
</dbReference>
<organism evidence="2 3">
    <name type="scientific">Polarella glacialis</name>
    <name type="common">Dinoflagellate</name>
    <dbReference type="NCBI Taxonomy" id="89957"/>
    <lineage>
        <taxon>Eukaryota</taxon>
        <taxon>Sar</taxon>
        <taxon>Alveolata</taxon>
        <taxon>Dinophyceae</taxon>
        <taxon>Suessiales</taxon>
        <taxon>Suessiaceae</taxon>
        <taxon>Polarella</taxon>
    </lineage>
</organism>
<protein>
    <submittedName>
        <fullName evidence="2">Uncharacterized protein</fullName>
    </submittedName>
</protein>
<evidence type="ECO:0000313" key="3">
    <source>
        <dbReference type="Proteomes" id="UP000626109"/>
    </source>
</evidence>
<reference evidence="2" key="1">
    <citation type="submission" date="2021-02" db="EMBL/GenBank/DDBJ databases">
        <authorList>
            <person name="Dougan E. K."/>
            <person name="Rhodes N."/>
            <person name="Thang M."/>
            <person name="Chan C."/>
        </authorList>
    </citation>
    <scope>NUCLEOTIDE SEQUENCE</scope>
</reference>
<evidence type="ECO:0000313" key="4">
    <source>
        <dbReference type="Proteomes" id="UP000654075"/>
    </source>
</evidence>
<sequence length="100" mass="11188">MEEGQGMHKWNIVYEEGHMTLTPFDSTNRFTPTSSINLTQAMFAAGASEVHAQRWNGCYLNGDCNRHEMTRVRFSVRKGAKAGTTCSRSWGPAQTTFPSL</sequence>
<accession>A0A813JPK8</accession>
<dbReference type="EMBL" id="CAJNNV010033336">
    <property type="protein sequence ID" value="CAE8643332.1"/>
    <property type="molecule type" value="Genomic_DNA"/>
</dbReference>
<keyword evidence="4" id="KW-1185">Reference proteome</keyword>
<proteinExistence type="predicted"/>
<dbReference type="EMBL" id="CAJNNW010026231">
    <property type="protein sequence ID" value="CAE8683831.1"/>
    <property type="molecule type" value="Genomic_DNA"/>
</dbReference>
<evidence type="ECO:0000313" key="1">
    <source>
        <dbReference type="EMBL" id="CAE8643332.1"/>
    </source>
</evidence>
<dbReference type="AlphaFoldDB" id="A0A813JPK8"/>
<dbReference type="Proteomes" id="UP000654075">
    <property type="component" value="Unassembled WGS sequence"/>
</dbReference>